<organism evidence="4 5">
    <name type="scientific">Alkaliphilus peptidifermentans DSM 18978</name>
    <dbReference type="NCBI Taxonomy" id="1120976"/>
    <lineage>
        <taxon>Bacteria</taxon>
        <taxon>Bacillati</taxon>
        <taxon>Bacillota</taxon>
        <taxon>Clostridia</taxon>
        <taxon>Peptostreptococcales</taxon>
        <taxon>Natronincolaceae</taxon>
        <taxon>Alkaliphilus</taxon>
    </lineage>
</organism>
<dbReference type="Proteomes" id="UP000198636">
    <property type="component" value="Unassembled WGS sequence"/>
</dbReference>
<name>A0A1G5JQS7_9FIRM</name>
<dbReference type="GO" id="GO:0016491">
    <property type="term" value="F:oxidoreductase activity"/>
    <property type="evidence" value="ECO:0007669"/>
    <property type="project" value="InterPro"/>
</dbReference>
<evidence type="ECO:0000256" key="1">
    <source>
        <dbReference type="ARBA" id="ARBA00022630"/>
    </source>
</evidence>
<dbReference type="PANTHER" id="PTHR43278">
    <property type="entry name" value="NAD(P)H-DEPENDENT FMN-CONTAINING OXIDOREDUCTASE YWQN-RELATED"/>
    <property type="match status" value="1"/>
</dbReference>
<protein>
    <submittedName>
        <fullName evidence="4">NADPH-dependent FMN reductase</fullName>
    </submittedName>
</protein>
<reference evidence="4 5" key="1">
    <citation type="submission" date="2016-10" db="EMBL/GenBank/DDBJ databases">
        <authorList>
            <person name="de Groot N.N."/>
        </authorList>
    </citation>
    <scope>NUCLEOTIDE SEQUENCE [LARGE SCALE GENOMIC DNA]</scope>
    <source>
        <strain evidence="4 5">DSM 18978</strain>
    </source>
</reference>
<keyword evidence="2" id="KW-0288">FMN</keyword>
<feature type="domain" description="NADPH-dependent FMN reductase-like" evidence="3">
    <location>
        <begin position="1"/>
        <end position="158"/>
    </location>
</feature>
<keyword evidence="5" id="KW-1185">Reference proteome</keyword>
<dbReference type="SUPFAM" id="SSF52218">
    <property type="entry name" value="Flavoproteins"/>
    <property type="match status" value="1"/>
</dbReference>
<dbReference type="InterPro" id="IPR029039">
    <property type="entry name" value="Flavoprotein-like_sf"/>
</dbReference>
<evidence type="ECO:0000313" key="5">
    <source>
        <dbReference type="Proteomes" id="UP000198636"/>
    </source>
</evidence>
<dbReference type="InterPro" id="IPR005025">
    <property type="entry name" value="FMN_Rdtase-like_dom"/>
</dbReference>
<dbReference type="STRING" id="1120976.SAMN03080606_02988"/>
<dbReference type="RefSeq" id="WP_176759046.1">
    <property type="nucleotide sequence ID" value="NZ_FMUS01000021.1"/>
</dbReference>
<dbReference type="Pfam" id="PF03358">
    <property type="entry name" value="FMN_red"/>
    <property type="match status" value="1"/>
</dbReference>
<dbReference type="AlphaFoldDB" id="A0A1G5JQS7"/>
<sequence length="189" mass="21228">MNWVILDGTEELKTSEKLVTNYITETMKKSGMSYVYYDLKNMNILACRSCGICGFKSPGRCVYNDDMPDIIRAIAKSRGIIFLTPIRFGGYSSNLKKAVDKLALMGLPLYIVKEGNLLHPMRYGYFSLVGIGISNGSIEKQDEAFKMLVERNALNMQAPHCGVLTLNMSEEINDIENKVMGMIEEVSSW</sequence>
<gene>
    <name evidence="4" type="ORF">SAMN03080606_02988</name>
</gene>
<accession>A0A1G5JQS7</accession>
<proteinExistence type="predicted"/>
<keyword evidence="1" id="KW-0285">Flavoprotein</keyword>
<evidence type="ECO:0000259" key="3">
    <source>
        <dbReference type="Pfam" id="PF03358"/>
    </source>
</evidence>
<dbReference type="EMBL" id="FMUS01000021">
    <property type="protein sequence ID" value="SCY90782.1"/>
    <property type="molecule type" value="Genomic_DNA"/>
</dbReference>
<dbReference type="PANTHER" id="PTHR43278:SF2">
    <property type="entry name" value="IRON-SULFUR FLAVOPROTEIN"/>
    <property type="match status" value="1"/>
</dbReference>
<dbReference type="InterPro" id="IPR051796">
    <property type="entry name" value="ISF_SsuE-like"/>
</dbReference>
<evidence type="ECO:0000256" key="2">
    <source>
        <dbReference type="ARBA" id="ARBA00022643"/>
    </source>
</evidence>
<dbReference type="Gene3D" id="3.40.50.360">
    <property type="match status" value="1"/>
</dbReference>
<evidence type="ECO:0000313" key="4">
    <source>
        <dbReference type="EMBL" id="SCY90782.1"/>
    </source>
</evidence>